<dbReference type="Proteomes" id="UP000053235">
    <property type="component" value="Unassembled WGS sequence"/>
</dbReference>
<reference evidence="2" key="1">
    <citation type="submission" date="2015-07" db="EMBL/GenBank/DDBJ databases">
        <authorList>
            <person name="Rodrigo-Torres Lidia"/>
            <person name="Arahal R.David."/>
        </authorList>
    </citation>
    <scope>NUCLEOTIDE SEQUENCE [LARGE SCALE GENOMIC DNA]</scope>
    <source>
        <strain evidence="2">CECT 5112</strain>
    </source>
</reference>
<evidence type="ECO:0000313" key="2">
    <source>
        <dbReference type="Proteomes" id="UP000053235"/>
    </source>
</evidence>
<name>A0A0M7AGX3_9HYPH</name>
<proteinExistence type="predicted"/>
<sequence>MMSPNSSTPDQKYRHVLQPWCTYQQLIDIRPIMSCVDLIHDLDRWCKILPIVFMRICAAKTLVTPAGS</sequence>
<accession>A0A0M7AGX3</accession>
<keyword evidence="2" id="KW-1185">Reference proteome</keyword>
<dbReference type="AlphaFoldDB" id="A0A0M7AGX3"/>
<evidence type="ECO:0000313" key="1">
    <source>
        <dbReference type="EMBL" id="CTQ73887.1"/>
    </source>
</evidence>
<protein>
    <submittedName>
        <fullName evidence="1">Uncharacterized protein</fullName>
    </submittedName>
</protein>
<organism evidence="1 2">
    <name type="scientific">Roseibium alexandrii</name>
    <dbReference type="NCBI Taxonomy" id="388408"/>
    <lineage>
        <taxon>Bacteria</taxon>
        <taxon>Pseudomonadati</taxon>
        <taxon>Pseudomonadota</taxon>
        <taxon>Alphaproteobacteria</taxon>
        <taxon>Hyphomicrobiales</taxon>
        <taxon>Stappiaceae</taxon>
        <taxon>Roseibium</taxon>
    </lineage>
</organism>
<gene>
    <name evidence="1" type="ORF">LAX5112_03681</name>
</gene>
<dbReference type="EMBL" id="CXWD01000016">
    <property type="protein sequence ID" value="CTQ73887.1"/>
    <property type="molecule type" value="Genomic_DNA"/>
</dbReference>